<keyword evidence="1" id="KW-0472">Membrane</keyword>
<feature type="transmembrane region" description="Helical" evidence="1">
    <location>
        <begin position="78"/>
        <end position="100"/>
    </location>
</feature>
<dbReference type="PANTHER" id="PTHR34290">
    <property type="entry name" value="SI:CH73-390P7.2"/>
    <property type="match status" value="1"/>
</dbReference>
<dbReference type="AlphaFoldDB" id="A0A919WE08"/>
<name>A0A919WE08_9BACI</name>
<dbReference type="InterPro" id="IPR044691">
    <property type="entry name" value="DCC1_Trx"/>
</dbReference>
<proteinExistence type="predicted"/>
<dbReference type="GO" id="GO:0015035">
    <property type="term" value="F:protein-disulfide reductase activity"/>
    <property type="evidence" value="ECO:0007669"/>
    <property type="project" value="InterPro"/>
</dbReference>
<reference evidence="2" key="1">
    <citation type="submission" date="2021-03" db="EMBL/GenBank/DDBJ databases">
        <title>Antimicrobial resistance genes in bacteria isolated from Japanese honey, and their potential for conferring macrolide and lincosamide resistance in the American foulbrood pathogen Paenibacillus larvae.</title>
        <authorList>
            <person name="Okamoto M."/>
            <person name="Kumagai M."/>
            <person name="Kanamori H."/>
            <person name="Takamatsu D."/>
        </authorList>
    </citation>
    <scope>NUCLEOTIDE SEQUENCE</scope>
    <source>
        <strain evidence="2">J27TS8</strain>
    </source>
</reference>
<evidence type="ECO:0000313" key="3">
    <source>
        <dbReference type="Proteomes" id="UP000682111"/>
    </source>
</evidence>
<dbReference type="Proteomes" id="UP000682111">
    <property type="component" value="Unassembled WGS sequence"/>
</dbReference>
<evidence type="ECO:0000313" key="2">
    <source>
        <dbReference type="EMBL" id="GIN60044.1"/>
    </source>
</evidence>
<gene>
    <name evidence="2" type="ORF">J27TS8_00370</name>
</gene>
<dbReference type="PANTHER" id="PTHR34290:SF2">
    <property type="entry name" value="OS04G0668800 PROTEIN"/>
    <property type="match status" value="1"/>
</dbReference>
<keyword evidence="1" id="KW-0812">Transmembrane</keyword>
<sequence length="127" mass="15017">MEKLKIEALYDGNCALCLRTKTMLRKMDLFKKVTWLSLQEFEEIHKDGRFTAKDLRSELHILLPNQRVLKGFKAIRRLLLISPYTFIVACILYLPFLHLIGDPIYKWIARNRHLFFKQKCDDGSCSL</sequence>
<accession>A0A919WE08</accession>
<dbReference type="RefSeq" id="WP_235879573.1">
    <property type="nucleotide sequence ID" value="NZ_BORC01000001.1"/>
</dbReference>
<dbReference type="Pfam" id="PF04134">
    <property type="entry name" value="DCC1-like"/>
    <property type="match status" value="1"/>
</dbReference>
<comment type="caution">
    <text evidence="2">The sequence shown here is derived from an EMBL/GenBank/DDBJ whole genome shotgun (WGS) entry which is preliminary data.</text>
</comment>
<evidence type="ECO:0000256" key="1">
    <source>
        <dbReference type="SAM" id="Phobius"/>
    </source>
</evidence>
<dbReference type="InterPro" id="IPR007263">
    <property type="entry name" value="DCC1-like"/>
</dbReference>
<dbReference type="EMBL" id="BORC01000001">
    <property type="protein sequence ID" value="GIN60044.1"/>
    <property type="molecule type" value="Genomic_DNA"/>
</dbReference>
<keyword evidence="3" id="KW-1185">Reference proteome</keyword>
<organism evidence="2 3">
    <name type="scientific">Robertmurraya siralis</name>
    <dbReference type="NCBI Taxonomy" id="77777"/>
    <lineage>
        <taxon>Bacteria</taxon>
        <taxon>Bacillati</taxon>
        <taxon>Bacillota</taxon>
        <taxon>Bacilli</taxon>
        <taxon>Bacillales</taxon>
        <taxon>Bacillaceae</taxon>
        <taxon>Robertmurraya</taxon>
    </lineage>
</organism>
<protein>
    <submittedName>
        <fullName evidence="2">Thiol-disulfide oxidoreductase</fullName>
    </submittedName>
</protein>
<keyword evidence="1" id="KW-1133">Transmembrane helix</keyword>